<sequence length="226" mass="26078">MSSWLHLSVELIVGYIYLFIVIKFLGKTQISQITPFDFVSALVLGNLVGDAVYDHETHVGKILFAITIWGGLIYITERLTQKFRKARGVLEGTASLLIKEGKLAWSELKKNRLDVDQLRQLLRAKDVFSMRDVQYAWLESDGTVSVKKKFLQEAPSRTDLQIPEQDECLPVLLISDGEVLEENLQHYQLDKAWLQEQLRLQNIRDAKEVCYAEWTKGQDLFIQTYE</sequence>
<evidence type="ECO:0000259" key="8">
    <source>
        <dbReference type="Pfam" id="PF04239"/>
    </source>
</evidence>
<comment type="similarity">
    <text evidence="2">Belongs to the UPF0702 family.</text>
</comment>
<dbReference type="Pfam" id="PF20730">
    <property type="entry name" value="YetF_N"/>
    <property type="match status" value="1"/>
</dbReference>
<keyword evidence="11" id="KW-1185">Reference proteome</keyword>
<organism evidence="10 11">
    <name type="scientific">Ectobacillus ponti</name>
    <dbReference type="NCBI Taxonomy" id="2961894"/>
    <lineage>
        <taxon>Bacteria</taxon>
        <taxon>Bacillati</taxon>
        <taxon>Bacillota</taxon>
        <taxon>Bacilli</taxon>
        <taxon>Bacillales</taxon>
        <taxon>Bacillaceae</taxon>
        <taxon>Ectobacillus</taxon>
    </lineage>
</organism>
<keyword evidence="4 7" id="KW-0812">Transmembrane</keyword>
<dbReference type="EMBL" id="JANCLT010000009">
    <property type="protein sequence ID" value="MCP8970145.1"/>
    <property type="molecule type" value="Genomic_DNA"/>
</dbReference>
<dbReference type="PANTHER" id="PTHR34582:SF5">
    <property type="entry name" value="UPF0702 TRANSMEMBRANE PROTEIN YETF"/>
    <property type="match status" value="1"/>
</dbReference>
<comment type="caution">
    <text evidence="10">The sequence shown here is derived from an EMBL/GenBank/DDBJ whole genome shotgun (WGS) entry which is preliminary data.</text>
</comment>
<dbReference type="Proteomes" id="UP001156102">
    <property type="component" value="Unassembled WGS sequence"/>
</dbReference>
<feature type="transmembrane region" description="Helical" evidence="7">
    <location>
        <begin position="6"/>
        <end position="26"/>
    </location>
</feature>
<evidence type="ECO:0000256" key="2">
    <source>
        <dbReference type="ARBA" id="ARBA00006448"/>
    </source>
</evidence>
<dbReference type="InterPro" id="IPR023090">
    <property type="entry name" value="UPF0702_alpha/beta_dom_sf"/>
</dbReference>
<evidence type="ECO:0000256" key="7">
    <source>
        <dbReference type="SAM" id="Phobius"/>
    </source>
</evidence>
<evidence type="ECO:0000256" key="4">
    <source>
        <dbReference type="ARBA" id="ARBA00022692"/>
    </source>
</evidence>
<evidence type="ECO:0000313" key="11">
    <source>
        <dbReference type="Proteomes" id="UP001156102"/>
    </source>
</evidence>
<feature type="domain" description="YetF-like N-terminal transmembrane" evidence="9">
    <location>
        <begin position="6"/>
        <end position="78"/>
    </location>
</feature>
<evidence type="ECO:0000256" key="5">
    <source>
        <dbReference type="ARBA" id="ARBA00022989"/>
    </source>
</evidence>
<evidence type="ECO:0000313" key="10">
    <source>
        <dbReference type="EMBL" id="MCP8970145.1"/>
    </source>
</evidence>
<protein>
    <submittedName>
        <fullName evidence="10">DUF421 domain-containing protein</fullName>
    </submittedName>
</protein>
<evidence type="ECO:0000256" key="3">
    <source>
        <dbReference type="ARBA" id="ARBA00022475"/>
    </source>
</evidence>
<evidence type="ECO:0000259" key="9">
    <source>
        <dbReference type="Pfam" id="PF20730"/>
    </source>
</evidence>
<keyword evidence="5 7" id="KW-1133">Transmembrane helix</keyword>
<dbReference type="PANTHER" id="PTHR34582">
    <property type="entry name" value="UPF0702 TRANSMEMBRANE PROTEIN YCAP"/>
    <property type="match status" value="1"/>
</dbReference>
<name>A0AA41XAY0_9BACI</name>
<dbReference type="Gene3D" id="3.30.240.20">
    <property type="entry name" value="bsu07140 like domains"/>
    <property type="match status" value="2"/>
</dbReference>
<dbReference type="AlphaFoldDB" id="A0AA41XAY0"/>
<dbReference type="GO" id="GO:0005886">
    <property type="term" value="C:plasma membrane"/>
    <property type="evidence" value="ECO:0007669"/>
    <property type="project" value="UniProtKB-SubCell"/>
</dbReference>
<evidence type="ECO:0000256" key="6">
    <source>
        <dbReference type="ARBA" id="ARBA00023136"/>
    </source>
</evidence>
<accession>A0AA41XAY0</accession>
<proteinExistence type="inferred from homology"/>
<dbReference type="InterPro" id="IPR048454">
    <property type="entry name" value="YetF_N"/>
</dbReference>
<keyword evidence="6 7" id="KW-0472">Membrane</keyword>
<comment type="subcellular location">
    <subcellularLocation>
        <location evidence="1">Cell membrane</location>
        <topology evidence="1">Multi-pass membrane protein</topology>
    </subcellularLocation>
</comment>
<feature type="domain" description="YetF C-terminal" evidence="8">
    <location>
        <begin position="81"/>
        <end position="215"/>
    </location>
</feature>
<evidence type="ECO:0000256" key="1">
    <source>
        <dbReference type="ARBA" id="ARBA00004651"/>
    </source>
</evidence>
<dbReference type="Pfam" id="PF04239">
    <property type="entry name" value="DUF421"/>
    <property type="match status" value="1"/>
</dbReference>
<dbReference type="RefSeq" id="WP_254760061.1">
    <property type="nucleotide sequence ID" value="NZ_JANCLT010000009.1"/>
</dbReference>
<keyword evidence="3" id="KW-1003">Cell membrane</keyword>
<gene>
    <name evidence="10" type="ORF">NK662_16610</name>
</gene>
<reference evidence="10" key="1">
    <citation type="submission" date="2022-07" db="EMBL/GenBank/DDBJ databases">
        <authorList>
            <person name="Li W.-J."/>
            <person name="Deng Q.-Q."/>
        </authorList>
    </citation>
    <scope>NUCLEOTIDE SEQUENCE</scope>
    <source>
        <strain evidence="10">SYSU M60031</strain>
    </source>
</reference>
<dbReference type="InterPro" id="IPR007353">
    <property type="entry name" value="DUF421"/>
</dbReference>